<comment type="caution">
    <text evidence="7">The sequence shown here is derived from an EMBL/GenBank/DDBJ whole genome shotgun (WGS) entry which is preliminary data.</text>
</comment>
<keyword evidence="1" id="KW-0479">Metal-binding</keyword>
<evidence type="ECO:0000313" key="8">
    <source>
        <dbReference type="Proteomes" id="UP000559027"/>
    </source>
</evidence>
<feature type="compositionally biased region" description="Low complexity" evidence="5">
    <location>
        <begin position="107"/>
        <end position="126"/>
    </location>
</feature>
<evidence type="ECO:0000256" key="3">
    <source>
        <dbReference type="ARBA" id="ARBA00022833"/>
    </source>
</evidence>
<dbReference type="OrthoDB" id="6270329at2759"/>
<feature type="compositionally biased region" description="Polar residues" evidence="5">
    <location>
        <begin position="235"/>
        <end position="255"/>
    </location>
</feature>
<dbReference type="SUPFAM" id="SSF57850">
    <property type="entry name" value="RING/U-box"/>
    <property type="match status" value="1"/>
</dbReference>
<proteinExistence type="predicted"/>
<dbReference type="EMBL" id="JAACJO010000004">
    <property type="protein sequence ID" value="KAF5359493.1"/>
    <property type="molecule type" value="Genomic_DNA"/>
</dbReference>
<dbReference type="Proteomes" id="UP000559027">
    <property type="component" value="Unassembled WGS sequence"/>
</dbReference>
<reference evidence="7 8" key="1">
    <citation type="journal article" date="2020" name="ISME J.">
        <title>Uncovering the hidden diversity of litter-decomposition mechanisms in mushroom-forming fungi.</title>
        <authorList>
            <person name="Floudas D."/>
            <person name="Bentzer J."/>
            <person name="Ahren D."/>
            <person name="Johansson T."/>
            <person name="Persson P."/>
            <person name="Tunlid A."/>
        </authorList>
    </citation>
    <scope>NUCLEOTIDE SEQUENCE [LARGE SCALE GENOMIC DNA]</scope>
    <source>
        <strain evidence="7 8">CBS 146.42</strain>
    </source>
</reference>
<name>A0A8H5G6Y0_9AGAR</name>
<dbReference type="InterPro" id="IPR047134">
    <property type="entry name" value="RNF4"/>
</dbReference>
<keyword evidence="3" id="KW-0862">Zinc</keyword>
<dbReference type="GO" id="GO:0008270">
    <property type="term" value="F:zinc ion binding"/>
    <property type="evidence" value="ECO:0007669"/>
    <property type="project" value="UniProtKB-KW"/>
</dbReference>
<dbReference type="AlphaFoldDB" id="A0A8H5G6Y0"/>
<organism evidence="7 8">
    <name type="scientific">Leucocoprinus leucothites</name>
    <dbReference type="NCBI Taxonomy" id="201217"/>
    <lineage>
        <taxon>Eukaryota</taxon>
        <taxon>Fungi</taxon>
        <taxon>Dikarya</taxon>
        <taxon>Basidiomycota</taxon>
        <taxon>Agaricomycotina</taxon>
        <taxon>Agaricomycetes</taxon>
        <taxon>Agaricomycetidae</taxon>
        <taxon>Agaricales</taxon>
        <taxon>Agaricineae</taxon>
        <taxon>Agaricaceae</taxon>
        <taxon>Leucocoprinus</taxon>
    </lineage>
</organism>
<evidence type="ECO:0000256" key="5">
    <source>
        <dbReference type="SAM" id="MobiDB-lite"/>
    </source>
</evidence>
<evidence type="ECO:0000256" key="4">
    <source>
        <dbReference type="PROSITE-ProRule" id="PRU00175"/>
    </source>
</evidence>
<feature type="region of interest" description="Disordered" evidence="5">
    <location>
        <begin position="1"/>
        <end position="315"/>
    </location>
</feature>
<evidence type="ECO:0000256" key="2">
    <source>
        <dbReference type="ARBA" id="ARBA00022771"/>
    </source>
</evidence>
<protein>
    <recommendedName>
        <fullName evidence="6">RING-type domain-containing protein</fullName>
    </recommendedName>
</protein>
<feature type="compositionally biased region" description="Acidic residues" evidence="5">
    <location>
        <begin position="135"/>
        <end position="153"/>
    </location>
</feature>
<evidence type="ECO:0000313" key="7">
    <source>
        <dbReference type="EMBL" id="KAF5359493.1"/>
    </source>
</evidence>
<evidence type="ECO:0000259" key="6">
    <source>
        <dbReference type="PROSITE" id="PS50089"/>
    </source>
</evidence>
<dbReference type="InterPro" id="IPR001841">
    <property type="entry name" value="Znf_RING"/>
</dbReference>
<evidence type="ECO:0000256" key="1">
    <source>
        <dbReference type="ARBA" id="ARBA00022723"/>
    </source>
</evidence>
<keyword evidence="8" id="KW-1185">Reference proteome</keyword>
<dbReference type="Gene3D" id="3.30.40.10">
    <property type="entry name" value="Zinc/RING finger domain, C3HC4 (zinc finger)"/>
    <property type="match status" value="1"/>
</dbReference>
<dbReference type="InterPro" id="IPR018957">
    <property type="entry name" value="Znf_C3HC4_RING-type"/>
</dbReference>
<dbReference type="PANTHER" id="PTHR23041:SF78">
    <property type="entry name" value="E3 UBIQUITIN-PROTEIN LIGASE RNF4"/>
    <property type="match status" value="1"/>
</dbReference>
<sequence>MKSSSHDPAFLVMPKSRTKPKRNGETSSSTTSRQSPASIQDVTSMADLPVPQTIRNLRPRMTRSRASSSRGSHSASNSRSTSVLSTVTGDSDRPVTRQRKKQKLEASEAASSTSATASGSSTLDTAPRPEWRNTDDEDENLDQLEDSDVEEVGGPDASQTQASTQITEEQSEAGPDATQNLSPTPPPLTALSSTQDTTGESPSSSSVSIVAGPGGTPGSSSRGRRAPAPHETPASPVSSPSLMKIINQTNISPGTIPSKRKRASPSPDDLDIIEISNMPGPTRKDKGKGKARAISLSATPPPPPRKTETKTNPEPEPLSEYTCPICFFPPSNATLTPCGHVCCGSCLFMAVKTTLQRGASMGMPAGAGENVARCPVCRASIPGWDGKGGGVVGLKVREIISL</sequence>
<keyword evidence="2 4" id="KW-0863">Zinc-finger</keyword>
<feature type="compositionally biased region" description="Polar residues" evidence="5">
    <location>
        <begin position="157"/>
        <end position="168"/>
    </location>
</feature>
<feature type="domain" description="RING-type" evidence="6">
    <location>
        <begin position="323"/>
        <end position="378"/>
    </location>
</feature>
<accession>A0A8H5G6Y0</accession>
<dbReference type="PROSITE" id="PS50089">
    <property type="entry name" value="ZF_RING_2"/>
    <property type="match status" value="1"/>
</dbReference>
<dbReference type="Pfam" id="PF00097">
    <property type="entry name" value="zf-C3HC4"/>
    <property type="match status" value="1"/>
</dbReference>
<dbReference type="InterPro" id="IPR013083">
    <property type="entry name" value="Znf_RING/FYVE/PHD"/>
</dbReference>
<dbReference type="PANTHER" id="PTHR23041">
    <property type="entry name" value="RING FINGER DOMAIN-CONTAINING"/>
    <property type="match status" value="1"/>
</dbReference>
<feature type="compositionally biased region" description="Polar residues" evidence="5">
    <location>
        <begin position="33"/>
        <end position="43"/>
    </location>
</feature>
<gene>
    <name evidence="7" type="ORF">D9756_002905</name>
</gene>
<dbReference type="SMART" id="SM00184">
    <property type="entry name" value="RING"/>
    <property type="match status" value="1"/>
</dbReference>
<feature type="compositionally biased region" description="Low complexity" evidence="5">
    <location>
        <begin position="64"/>
        <end position="82"/>
    </location>
</feature>